<feature type="domain" description="Pseudouridine synthase RsuA/RluA-like" evidence="6">
    <location>
        <begin position="132"/>
        <end position="282"/>
    </location>
</feature>
<keyword evidence="4" id="KW-0413">Isomerase</keyword>
<evidence type="ECO:0000256" key="1">
    <source>
        <dbReference type="ARBA" id="ARBA00000073"/>
    </source>
</evidence>
<protein>
    <recommendedName>
        <fullName evidence="4">Pseudouridine synthase</fullName>
        <ecNumber evidence="4">5.4.99.-</ecNumber>
    </recommendedName>
</protein>
<dbReference type="NCBIfam" id="TIGR00005">
    <property type="entry name" value="rluA_subfam"/>
    <property type="match status" value="1"/>
</dbReference>
<dbReference type="GO" id="GO:0140098">
    <property type="term" value="F:catalytic activity, acting on RNA"/>
    <property type="evidence" value="ECO:0007669"/>
    <property type="project" value="UniProtKB-ARBA"/>
</dbReference>
<dbReference type="CDD" id="cd02869">
    <property type="entry name" value="PseudoU_synth_RluA_like"/>
    <property type="match status" value="1"/>
</dbReference>
<evidence type="ECO:0000256" key="4">
    <source>
        <dbReference type="RuleBase" id="RU362028"/>
    </source>
</evidence>
<evidence type="ECO:0000313" key="7">
    <source>
        <dbReference type="EMBL" id="HIS29934.1"/>
    </source>
</evidence>
<comment type="caution">
    <text evidence="7">The sequence shown here is derived from an EMBL/GenBank/DDBJ whole genome shotgun (WGS) entry which is preliminary data.</text>
</comment>
<evidence type="ECO:0000259" key="6">
    <source>
        <dbReference type="Pfam" id="PF00849"/>
    </source>
</evidence>
<reference evidence="7" key="1">
    <citation type="submission" date="2020-10" db="EMBL/GenBank/DDBJ databases">
        <authorList>
            <person name="Gilroy R."/>
        </authorList>
    </citation>
    <scope>NUCLEOTIDE SEQUENCE</scope>
    <source>
        <strain evidence="7">CHK190-19873</strain>
    </source>
</reference>
<gene>
    <name evidence="7" type="ORF">IAB44_00045</name>
</gene>
<dbReference type="EMBL" id="DVIQ01000001">
    <property type="protein sequence ID" value="HIS29934.1"/>
    <property type="molecule type" value="Genomic_DNA"/>
</dbReference>
<reference evidence="7" key="2">
    <citation type="journal article" date="2021" name="PeerJ">
        <title>Extensive microbial diversity within the chicken gut microbiome revealed by metagenomics and culture.</title>
        <authorList>
            <person name="Gilroy R."/>
            <person name="Ravi A."/>
            <person name="Getino M."/>
            <person name="Pursley I."/>
            <person name="Horton D.L."/>
            <person name="Alikhan N.F."/>
            <person name="Baker D."/>
            <person name="Gharbi K."/>
            <person name="Hall N."/>
            <person name="Watson M."/>
            <person name="Adriaenssens E.M."/>
            <person name="Foster-Nyarko E."/>
            <person name="Jarju S."/>
            <person name="Secka A."/>
            <person name="Antonio M."/>
            <person name="Oren A."/>
            <person name="Chaudhuri R.R."/>
            <person name="La Ragione R."/>
            <person name="Hildebrand F."/>
            <person name="Pallen M.J."/>
        </authorList>
    </citation>
    <scope>NUCLEOTIDE SEQUENCE</scope>
    <source>
        <strain evidence="7">CHK190-19873</strain>
    </source>
</reference>
<dbReference type="Gene3D" id="3.30.2350.10">
    <property type="entry name" value="Pseudouridine synthase"/>
    <property type="match status" value="1"/>
</dbReference>
<evidence type="ECO:0000313" key="8">
    <source>
        <dbReference type="Proteomes" id="UP000823935"/>
    </source>
</evidence>
<feature type="region of interest" description="Disordered" evidence="5">
    <location>
        <begin position="14"/>
        <end position="35"/>
    </location>
</feature>
<dbReference type="GO" id="GO:0009982">
    <property type="term" value="F:pseudouridine synthase activity"/>
    <property type="evidence" value="ECO:0007669"/>
    <property type="project" value="InterPro"/>
</dbReference>
<accession>A0A9D1EPT6</accession>
<dbReference type="Pfam" id="PF00849">
    <property type="entry name" value="PseudoU_synth_2"/>
    <property type="match status" value="1"/>
</dbReference>
<organism evidence="7 8">
    <name type="scientific">Candidatus Limivivens intestinipullorum</name>
    <dbReference type="NCBI Taxonomy" id="2840858"/>
    <lineage>
        <taxon>Bacteria</taxon>
        <taxon>Bacillati</taxon>
        <taxon>Bacillota</taxon>
        <taxon>Clostridia</taxon>
        <taxon>Lachnospirales</taxon>
        <taxon>Lachnospiraceae</taxon>
        <taxon>Lachnospiraceae incertae sedis</taxon>
        <taxon>Candidatus Limivivens</taxon>
    </lineage>
</organism>
<comment type="function">
    <text evidence="4">Responsible for synthesis of pseudouridine from uracil.</text>
</comment>
<dbReference type="GO" id="GO:0003723">
    <property type="term" value="F:RNA binding"/>
    <property type="evidence" value="ECO:0007669"/>
    <property type="project" value="InterPro"/>
</dbReference>
<dbReference type="PANTHER" id="PTHR21600">
    <property type="entry name" value="MITOCHONDRIAL RNA PSEUDOURIDINE SYNTHASE"/>
    <property type="match status" value="1"/>
</dbReference>
<evidence type="ECO:0000256" key="3">
    <source>
        <dbReference type="PIRSR" id="PIRSR606225-1"/>
    </source>
</evidence>
<comment type="similarity">
    <text evidence="2 4">Belongs to the pseudouridine synthase RluA family.</text>
</comment>
<evidence type="ECO:0000256" key="5">
    <source>
        <dbReference type="SAM" id="MobiDB-lite"/>
    </source>
</evidence>
<dbReference type="InterPro" id="IPR006145">
    <property type="entry name" value="PsdUridine_synth_RsuA/RluA"/>
</dbReference>
<dbReference type="AlphaFoldDB" id="A0A9D1EPT6"/>
<name>A0A9D1EPT6_9FIRM</name>
<dbReference type="InterPro" id="IPR006225">
    <property type="entry name" value="PsdUridine_synth_RluC/D"/>
</dbReference>
<dbReference type="PANTHER" id="PTHR21600:SF87">
    <property type="entry name" value="RNA PSEUDOURIDYLATE SYNTHASE DOMAIN-CONTAINING PROTEIN 1"/>
    <property type="match status" value="1"/>
</dbReference>
<dbReference type="InterPro" id="IPR050188">
    <property type="entry name" value="RluA_PseudoU_synthase"/>
</dbReference>
<dbReference type="SUPFAM" id="SSF55120">
    <property type="entry name" value="Pseudouridine synthase"/>
    <property type="match status" value="1"/>
</dbReference>
<comment type="catalytic activity">
    <reaction evidence="1 4">
        <text>a uridine in RNA = a pseudouridine in RNA</text>
        <dbReference type="Rhea" id="RHEA:48348"/>
        <dbReference type="Rhea" id="RHEA-COMP:12068"/>
        <dbReference type="Rhea" id="RHEA-COMP:12069"/>
        <dbReference type="ChEBI" id="CHEBI:65314"/>
        <dbReference type="ChEBI" id="CHEBI:65315"/>
    </reaction>
</comment>
<dbReference type="InterPro" id="IPR020103">
    <property type="entry name" value="PsdUridine_synth_cat_dom_sf"/>
</dbReference>
<dbReference type="Proteomes" id="UP000823935">
    <property type="component" value="Unassembled WGS sequence"/>
</dbReference>
<evidence type="ECO:0000256" key="2">
    <source>
        <dbReference type="ARBA" id="ARBA00010876"/>
    </source>
</evidence>
<dbReference type="EC" id="5.4.99.-" evidence="4"/>
<feature type="active site" evidence="3">
    <location>
        <position position="179"/>
    </location>
</feature>
<proteinExistence type="inferred from homology"/>
<sequence>MKFCRYGSARLNRNDEQAGAGRNRNDEQARAGRNACEQEDADMEKILTRTVEAGEDGSRAGSLLKSAFGLSRREISRLKFQENGILADGVRIRVDTVLRAGQVLSVCLREKDTYCRLEETEGTLAVAYEDGDVLVADKPAGMPVHPCGVHERDSLANLVAAHYRDAGEESAVRPVGRLDIDTAGLVVFAKSRAAAARLFEQRREGVFRKTYLAWVEGKMEPLEGILEVPIKKIGNAPIRMAADAKGMPAKTAYRTIEVREEASLVEAKLFTGRTHQIRVHMAWAGHPLLGDPLYNPRYAGPAKEPPRAALLAWRLTFRQPFTGQTIRLDSGEISAFHNRTEIFRRH</sequence>
<dbReference type="GO" id="GO:0000455">
    <property type="term" value="P:enzyme-directed rRNA pseudouridine synthesis"/>
    <property type="evidence" value="ECO:0007669"/>
    <property type="project" value="TreeGrafter"/>
</dbReference>